<dbReference type="AlphaFoldDB" id="Q17XD8"/>
<gene>
    <name evidence="1" type="primary">fragment 2</name>
    <name evidence="1" type="ordered locus">Hac_0911</name>
</gene>
<protein>
    <submittedName>
        <fullName evidence="1">Uncharacterized protein</fullName>
    </submittedName>
</protein>
<dbReference type="Proteomes" id="UP000000775">
    <property type="component" value="Chromosome"/>
</dbReference>
<accession>Q17XD8</accession>
<dbReference type="HOGENOM" id="CLU_3396881_0_0_7"/>
<proteinExistence type="predicted"/>
<reference evidence="1 2" key="1">
    <citation type="journal article" date="2006" name="PLoS Genet.">
        <title>Who ate whom? Adaptive Helicobacter genomic changes that accompanied a host jump from early humans to large felines.</title>
        <authorList>
            <person name="Eppinger M."/>
            <person name="Baar C."/>
            <person name="Linz B."/>
            <person name="Raddatz G."/>
            <person name="Lanz C."/>
            <person name="Keller H."/>
            <person name="Morelli G."/>
            <person name="Gressmann H."/>
            <person name="Achtman M."/>
            <person name="Schuster S.C."/>
        </authorList>
    </citation>
    <scope>NUCLEOTIDE SEQUENCE [LARGE SCALE GENOMIC DNA]</scope>
    <source>
        <strain evidence="1 2">Sheeba</strain>
    </source>
</reference>
<organism evidence="1 2">
    <name type="scientific">Helicobacter acinonychis (strain Sheeba)</name>
    <dbReference type="NCBI Taxonomy" id="382638"/>
    <lineage>
        <taxon>Bacteria</taxon>
        <taxon>Pseudomonadati</taxon>
        <taxon>Campylobacterota</taxon>
        <taxon>Epsilonproteobacteria</taxon>
        <taxon>Campylobacterales</taxon>
        <taxon>Helicobacteraceae</taxon>
        <taxon>Helicobacter</taxon>
    </lineage>
</organism>
<dbReference type="EMBL" id="AM260522">
    <property type="protein sequence ID" value="CAJ99688.1"/>
    <property type="molecule type" value="Genomic_DNA"/>
</dbReference>
<name>Q17XD8_HELAH</name>
<sequence>MEFKKIGELFKRNEGINIAVAQMKKLHSEIG</sequence>
<evidence type="ECO:0000313" key="1">
    <source>
        <dbReference type="EMBL" id="CAJ99688.1"/>
    </source>
</evidence>
<dbReference type="REBASE" id="13254">
    <property type="entry name" value="S.HacSORF910P"/>
</dbReference>
<evidence type="ECO:0000313" key="2">
    <source>
        <dbReference type="Proteomes" id="UP000000775"/>
    </source>
</evidence>
<keyword evidence="2" id="KW-1185">Reference proteome</keyword>
<dbReference type="KEGG" id="hac:Hac_0911"/>